<gene>
    <name evidence="2" type="primary">pspB_1</name>
    <name evidence="2" type="ORF">BACCIP111899_02550</name>
</gene>
<evidence type="ECO:0000256" key="1">
    <source>
        <dbReference type="ARBA" id="ARBA00022801"/>
    </source>
</evidence>
<dbReference type="InterPro" id="IPR051695">
    <property type="entry name" value="Phosphoglycerate_Mutase"/>
</dbReference>
<organism evidence="2 3">
    <name type="scientific">Bacillus rhizoplanae</name>
    <dbReference type="NCBI Taxonomy" id="2880966"/>
    <lineage>
        <taxon>Bacteria</taxon>
        <taxon>Bacillati</taxon>
        <taxon>Bacillota</taxon>
        <taxon>Bacilli</taxon>
        <taxon>Bacillales</taxon>
        <taxon>Bacillaceae</taxon>
        <taxon>Bacillus</taxon>
    </lineage>
</organism>
<evidence type="ECO:0000313" key="2">
    <source>
        <dbReference type="EMBL" id="CAG9613335.1"/>
    </source>
</evidence>
<sequence length="183" mass="20700">MIYVIRHGRTDLNKEGRLQGRLGFPLNEYGIEQAECLRDKLQNVKFDYVFSSPQVRAIQTAEIATGIKAITDARLDVFDLGEADGLKKGEVKMVGVVPDSSVYNGVEEINSYMKRVFGFMHELEVEYSKRELNILLSGHRCTTGCIGAYFEGMPEDGNILRFSSDNGEYKVYNFNMTRGVNTY</sequence>
<comment type="caution">
    <text evidence="2">The sequence shown here is derived from an EMBL/GenBank/DDBJ whole genome shotgun (WGS) entry which is preliminary data.</text>
</comment>
<dbReference type="PIRSF" id="PIRSF000709">
    <property type="entry name" value="6PFK_2-Ptase"/>
    <property type="match status" value="1"/>
</dbReference>
<protein>
    <submittedName>
        <fullName evidence="2">Phosphoserine phosphatase 2</fullName>
        <ecNumber evidence="2">3.1.3.3</ecNumber>
    </submittedName>
</protein>
<dbReference type="Proteomes" id="UP000789423">
    <property type="component" value="Unassembled WGS sequence"/>
</dbReference>
<dbReference type="Pfam" id="PF00300">
    <property type="entry name" value="His_Phos_1"/>
    <property type="match status" value="1"/>
</dbReference>
<dbReference type="RefSeq" id="WP_230575416.1">
    <property type="nucleotide sequence ID" value="NZ_CAKJTI010000011.1"/>
</dbReference>
<proteinExistence type="predicted"/>
<dbReference type="InterPro" id="IPR013078">
    <property type="entry name" value="His_Pase_superF_clade-1"/>
</dbReference>
<dbReference type="SUPFAM" id="SSF53254">
    <property type="entry name" value="Phosphoglycerate mutase-like"/>
    <property type="match status" value="1"/>
</dbReference>
<dbReference type="CDD" id="cd07067">
    <property type="entry name" value="HP_PGM_like"/>
    <property type="match status" value="1"/>
</dbReference>
<dbReference type="SMART" id="SM00855">
    <property type="entry name" value="PGAM"/>
    <property type="match status" value="1"/>
</dbReference>
<dbReference type="EMBL" id="CAKJTI010000011">
    <property type="protein sequence ID" value="CAG9613335.1"/>
    <property type="molecule type" value="Genomic_DNA"/>
</dbReference>
<dbReference type="Gene3D" id="3.40.50.1240">
    <property type="entry name" value="Phosphoglycerate mutase-like"/>
    <property type="match status" value="1"/>
</dbReference>
<evidence type="ECO:0000313" key="3">
    <source>
        <dbReference type="Proteomes" id="UP000789423"/>
    </source>
</evidence>
<dbReference type="PANTHER" id="PTHR46517:SF1">
    <property type="entry name" value="FRUCTOSE-2,6-BISPHOSPHATASE TIGAR"/>
    <property type="match status" value="1"/>
</dbReference>
<reference evidence="2 3" key="1">
    <citation type="submission" date="2021-10" db="EMBL/GenBank/DDBJ databases">
        <authorList>
            <person name="Criscuolo A."/>
        </authorList>
    </citation>
    <scope>NUCLEOTIDE SEQUENCE [LARGE SCALE GENOMIC DNA]</scope>
    <source>
        <strain evidence="3">CIP 111899</strain>
    </source>
</reference>
<dbReference type="EC" id="3.1.3.3" evidence="2"/>
<dbReference type="InterPro" id="IPR029033">
    <property type="entry name" value="His_PPase_superfam"/>
</dbReference>
<name>A0ABM8YCE1_9BACI</name>
<accession>A0ABM8YCE1</accession>
<dbReference type="GO" id="GO:0016787">
    <property type="term" value="F:hydrolase activity"/>
    <property type="evidence" value="ECO:0007669"/>
    <property type="project" value="UniProtKB-KW"/>
</dbReference>
<keyword evidence="1 2" id="KW-0378">Hydrolase</keyword>
<keyword evidence="3" id="KW-1185">Reference proteome</keyword>
<dbReference type="PANTHER" id="PTHR46517">
    <property type="entry name" value="FRUCTOSE-2,6-BISPHOSPHATASE TIGAR"/>
    <property type="match status" value="1"/>
</dbReference>